<accession>A0A0Q3FHX5</accession>
<feature type="domain" description="SWIM-type" evidence="6">
    <location>
        <begin position="399"/>
        <end position="435"/>
    </location>
</feature>
<reference evidence="7 8" key="1">
    <citation type="journal article" date="2010" name="Nature">
        <title>Genome sequencing and analysis of the model grass Brachypodium distachyon.</title>
        <authorList>
            <consortium name="International Brachypodium Initiative"/>
        </authorList>
    </citation>
    <scope>NUCLEOTIDE SEQUENCE [LARGE SCALE GENOMIC DNA]</scope>
    <source>
        <strain evidence="7 8">Bd21</strain>
    </source>
</reference>
<dbReference type="Pfam" id="PF10551">
    <property type="entry name" value="MULE"/>
    <property type="match status" value="1"/>
</dbReference>
<proteinExistence type="predicted"/>
<dbReference type="GO" id="GO:0008270">
    <property type="term" value="F:zinc ion binding"/>
    <property type="evidence" value="ECO:0007669"/>
    <property type="project" value="UniProtKB-KW"/>
</dbReference>
<keyword evidence="2 4" id="KW-0863">Zinc-finger</keyword>
<dbReference type="InterPro" id="IPR018289">
    <property type="entry name" value="MULE_transposase_dom"/>
</dbReference>
<evidence type="ECO:0000256" key="2">
    <source>
        <dbReference type="ARBA" id="ARBA00022771"/>
    </source>
</evidence>
<name>A0A0Q3FHX5_BRADI</name>
<dbReference type="Proteomes" id="UP000008810">
    <property type="component" value="Chromosome 3"/>
</dbReference>
<evidence type="ECO:0000256" key="5">
    <source>
        <dbReference type="SAM" id="MobiDB-lite"/>
    </source>
</evidence>
<dbReference type="InParanoid" id="A0A0Q3FHX5"/>
<keyword evidence="1" id="KW-0479">Metal-binding</keyword>
<keyword evidence="9" id="KW-1185">Reference proteome</keyword>
<organism evidence="7">
    <name type="scientific">Brachypodium distachyon</name>
    <name type="common">Purple false brome</name>
    <name type="synonym">Trachynia distachya</name>
    <dbReference type="NCBI Taxonomy" id="15368"/>
    <lineage>
        <taxon>Eukaryota</taxon>
        <taxon>Viridiplantae</taxon>
        <taxon>Streptophyta</taxon>
        <taxon>Embryophyta</taxon>
        <taxon>Tracheophyta</taxon>
        <taxon>Spermatophyta</taxon>
        <taxon>Magnoliopsida</taxon>
        <taxon>Liliopsida</taxon>
        <taxon>Poales</taxon>
        <taxon>Poaceae</taxon>
        <taxon>BOP clade</taxon>
        <taxon>Pooideae</taxon>
        <taxon>Stipodae</taxon>
        <taxon>Brachypodieae</taxon>
        <taxon>Brachypodium</taxon>
    </lineage>
</organism>
<feature type="region of interest" description="Disordered" evidence="5">
    <location>
        <begin position="618"/>
        <end position="639"/>
    </location>
</feature>
<dbReference type="EMBL" id="CM000882">
    <property type="protein sequence ID" value="KQJ98814.1"/>
    <property type="molecule type" value="Genomic_DNA"/>
</dbReference>
<evidence type="ECO:0000256" key="3">
    <source>
        <dbReference type="ARBA" id="ARBA00022833"/>
    </source>
</evidence>
<reference evidence="7" key="2">
    <citation type="submission" date="2017-06" db="EMBL/GenBank/DDBJ databases">
        <title>WGS assembly of Brachypodium distachyon.</title>
        <authorList>
            <consortium name="The International Brachypodium Initiative"/>
            <person name="Lucas S."/>
            <person name="Harmon-Smith M."/>
            <person name="Lail K."/>
            <person name="Tice H."/>
            <person name="Grimwood J."/>
            <person name="Bruce D."/>
            <person name="Barry K."/>
            <person name="Shu S."/>
            <person name="Lindquist E."/>
            <person name="Wang M."/>
            <person name="Pitluck S."/>
            <person name="Vogel J.P."/>
            <person name="Garvin D.F."/>
            <person name="Mockler T.C."/>
            <person name="Schmutz J."/>
            <person name="Rokhsar D."/>
            <person name="Bevan M.W."/>
        </authorList>
    </citation>
    <scope>NUCLEOTIDE SEQUENCE</scope>
    <source>
        <strain evidence="7">Bd21</strain>
    </source>
</reference>
<evidence type="ECO:0000256" key="1">
    <source>
        <dbReference type="ARBA" id="ARBA00022723"/>
    </source>
</evidence>
<evidence type="ECO:0000313" key="9">
    <source>
        <dbReference type="Proteomes" id="UP000008810"/>
    </source>
</evidence>
<reference evidence="8" key="3">
    <citation type="submission" date="2018-08" db="UniProtKB">
        <authorList>
            <consortium name="EnsemblPlants"/>
        </authorList>
    </citation>
    <scope>IDENTIFICATION</scope>
    <source>
        <strain evidence="8">cv. Bd21</strain>
    </source>
</reference>
<evidence type="ECO:0000259" key="6">
    <source>
        <dbReference type="PROSITE" id="PS50966"/>
    </source>
</evidence>
<dbReference type="SMART" id="SM00575">
    <property type="entry name" value="ZnF_PMZ"/>
    <property type="match status" value="1"/>
</dbReference>
<dbReference type="OrthoDB" id="667197at2759"/>
<dbReference type="AlphaFoldDB" id="A0A0Q3FHX5"/>
<gene>
    <name evidence="7" type="ORF">BRADI_3g39278v3</name>
</gene>
<dbReference type="PANTHER" id="PTHR47718">
    <property type="entry name" value="OS01G0519700 PROTEIN"/>
    <property type="match status" value="1"/>
</dbReference>
<evidence type="ECO:0000313" key="7">
    <source>
        <dbReference type="EMBL" id="KQJ98814.1"/>
    </source>
</evidence>
<feature type="compositionally biased region" description="Basic residues" evidence="5">
    <location>
        <begin position="619"/>
        <end position="629"/>
    </location>
</feature>
<dbReference type="InterPro" id="IPR007527">
    <property type="entry name" value="Znf_SWIM"/>
</dbReference>
<evidence type="ECO:0000256" key="4">
    <source>
        <dbReference type="PROSITE-ProRule" id="PRU00325"/>
    </source>
</evidence>
<dbReference type="Pfam" id="PF04434">
    <property type="entry name" value="SWIM"/>
    <property type="match status" value="1"/>
</dbReference>
<dbReference type="Gramene" id="KQJ98814">
    <property type="protein sequence ID" value="KQJ98814"/>
    <property type="gene ID" value="BRADI_3g39278v3"/>
</dbReference>
<keyword evidence="3" id="KW-0862">Zinc</keyword>
<dbReference type="PANTHER" id="PTHR47718:SF5">
    <property type="entry name" value="PROTEIN FAR1-RELATED SEQUENCE 8-LIKE"/>
    <property type="match status" value="1"/>
</dbReference>
<evidence type="ECO:0000313" key="8">
    <source>
        <dbReference type="EnsemblPlants" id="KQJ98814"/>
    </source>
</evidence>
<dbReference type="PROSITE" id="PS50966">
    <property type="entry name" value="ZF_SWIM"/>
    <property type="match status" value="1"/>
</dbReference>
<dbReference type="EnsemblPlants" id="KQJ98814">
    <property type="protein sequence ID" value="KQJ98814"/>
    <property type="gene ID" value="BRADI_3g39278v3"/>
</dbReference>
<sequence length="666" mass="76984">MVITYIDDVWKITRLDLMHNHELHPPGEARFLRSHKKMTLEERMIIRTCNACKIPTRKIMAILAYYRGGLKELPYTKKDVSNVRTTIRKESTQNDMMKVLAYFLNKKEKDPMFFYSIDSDEEGRVRNIFWSDGYSRKLYADCGDCVSFDTTYITNRYNLPFAPIVGITSHGDNCLFGCAFLQNETIETFVWLFRTLLVCMGGKEPKSIITDQDAAMRMAIKEVFTRTNHRNCLFHIMKKAQEKAVRTFSTTPNFHDDLMDTVHNSVTVAEFERLWTEMIVKYNVEDITYFKIIWANRWRFVPAYFKQNFYPFIQTTARIEGTNAIFKDNVSCTYSAKLSSGYLFELQAAKLYNRSIFLKFQKQVIKLTLFNVEETVEKRSYSVYKSHNHAQKEFRTRRYVVSLNLPTSDYSCICCKFQKGGLLCSHVLKVLVHLNITELHEKYFIDRWRPKKTEVNRNADNNIPAEFTGDSCEMRFNILSRRMTETASKGSKKTAKYLYLLKKMDKIDRKLEMIGNDTVEPTLQTEGADSLSNVQVDSSEATQLIDPLVGKPKGRPTDKMKAPATHNTETAAFSKGRMKSIVEQRKTRGRIRCGHCGEFDHNKQTCKTLHIQYEATGTRNKKGMKKQGGQKRSAEGGGMLTTSDVSVGNTQMKWQLTYHTGVQGQC</sequence>
<protein>
    <recommendedName>
        <fullName evidence="6">SWIM-type domain-containing protein</fullName>
    </recommendedName>
</protein>
<dbReference type="InterPro" id="IPR006564">
    <property type="entry name" value="Znf_PMZ"/>
</dbReference>